<dbReference type="EMBL" id="JRKL02003683">
    <property type="protein sequence ID" value="KAF3954499.1"/>
    <property type="molecule type" value="Genomic_DNA"/>
</dbReference>
<protein>
    <recommendedName>
        <fullName evidence="9">Bidirectional sugar transporter SWEET</fullName>
    </recommendedName>
</protein>
<feature type="transmembrane region" description="Helical" evidence="9">
    <location>
        <begin position="148"/>
        <end position="171"/>
    </location>
</feature>
<evidence type="ECO:0000256" key="7">
    <source>
        <dbReference type="ARBA" id="ARBA00022989"/>
    </source>
</evidence>
<feature type="transmembrane region" description="Helical" evidence="9">
    <location>
        <begin position="118"/>
        <end position="136"/>
    </location>
</feature>
<evidence type="ECO:0000313" key="11">
    <source>
        <dbReference type="EMBL" id="KAF3954499.1"/>
    </source>
</evidence>
<evidence type="ECO:0000256" key="5">
    <source>
        <dbReference type="ARBA" id="ARBA00022692"/>
    </source>
</evidence>
<keyword evidence="8 9" id="KW-0472">Membrane</keyword>
<feature type="region of interest" description="Disordered" evidence="10">
    <location>
        <begin position="308"/>
        <end position="327"/>
    </location>
</feature>
<evidence type="ECO:0000256" key="1">
    <source>
        <dbReference type="ARBA" id="ARBA00004127"/>
    </source>
</evidence>
<organism evidence="11 12">
    <name type="scientific">Castanea mollissima</name>
    <name type="common">Chinese chestnut</name>
    <dbReference type="NCBI Taxonomy" id="60419"/>
    <lineage>
        <taxon>Eukaryota</taxon>
        <taxon>Viridiplantae</taxon>
        <taxon>Streptophyta</taxon>
        <taxon>Embryophyta</taxon>
        <taxon>Tracheophyta</taxon>
        <taxon>Spermatophyta</taxon>
        <taxon>Magnoliopsida</taxon>
        <taxon>eudicotyledons</taxon>
        <taxon>Gunneridae</taxon>
        <taxon>Pentapetalae</taxon>
        <taxon>rosids</taxon>
        <taxon>fabids</taxon>
        <taxon>Fagales</taxon>
        <taxon>Fagaceae</taxon>
        <taxon>Castanea</taxon>
    </lineage>
</organism>
<name>A0A8J4QX11_9ROSI</name>
<evidence type="ECO:0000256" key="2">
    <source>
        <dbReference type="ARBA" id="ARBA00007809"/>
    </source>
</evidence>
<evidence type="ECO:0000256" key="9">
    <source>
        <dbReference type="RuleBase" id="RU910715"/>
    </source>
</evidence>
<comment type="subcellular location">
    <subcellularLocation>
        <location evidence="1">Endomembrane system</location>
        <topology evidence="1">Multi-pass membrane protein</topology>
    </subcellularLocation>
</comment>
<dbReference type="GO" id="GO:0012505">
    <property type="term" value="C:endomembrane system"/>
    <property type="evidence" value="ECO:0007669"/>
    <property type="project" value="UniProtKB-SubCell"/>
</dbReference>
<feature type="transmembrane region" description="Helical" evidence="9">
    <location>
        <begin position="209"/>
        <end position="230"/>
    </location>
</feature>
<dbReference type="InterPro" id="IPR004316">
    <property type="entry name" value="SWEET_rpt"/>
</dbReference>
<dbReference type="FunFam" id="1.20.1280.290:FF:000001">
    <property type="entry name" value="Bidirectional sugar transporter SWEET"/>
    <property type="match status" value="1"/>
</dbReference>
<dbReference type="GO" id="GO:0051119">
    <property type="term" value="F:sugar transmembrane transporter activity"/>
    <property type="evidence" value="ECO:0007669"/>
    <property type="project" value="InterPro"/>
</dbReference>
<sequence>MCFCEGRSKRKKRRVGLMSHHHSFDCSGGPQRVKYRRQIGLSHVDMVQLLYRSTTRRHGVEIGRVEENGFETESGQKNMGDKLHLAMGVMGNVTSLILYTVPIVTFVRVIKKKSTEEFSCVPYIIALFNCLLYTWYGLPVVSCRWENFAVVSTNGIGILFEFSFIAIYFWYAPAKNKKKAAMILTPGIVAICITMVISAFVFHDHHHRKIFIGSVGLLVAATMYGSPLVVMKQVIVTKSVEFMPFYLSLFSFLASSSWMAYGLVSHELFLAAPNLLGSPLGFLQLVLYFKYRKWGVVDEPKKWDLEKDGEKSKQLQPVINDNTNGNS</sequence>
<dbReference type="Pfam" id="PF03083">
    <property type="entry name" value="MtN3_slv"/>
    <property type="match status" value="2"/>
</dbReference>
<dbReference type="OrthoDB" id="409725at2759"/>
<keyword evidence="3 9" id="KW-0813">Transport</keyword>
<comment type="caution">
    <text evidence="11">The sequence shown here is derived from an EMBL/GenBank/DDBJ whole genome shotgun (WGS) entry which is preliminary data.</text>
</comment>
<evidence type="ECO:0000256" key="6">
    <source>
        <dbReference type="ARBA" id="ARBA00022737"/>
    </source>
</evidence>
<dbReference type="GO" id="GO:0016020">
    <property type="term" value="C:membrane"/>
    <property type="evidence" value="ECO:0007669"/>
    <property type="project" value="InterPro"/>
</dbReference>
<dbReference type="FunFam" id="1.20.1280.290:FF:000002">
    <property type="entry name" value="Bidirectional sugar transporter SWEET"/>
    <property type="match status" value="1"/>
</dbReference>
<dbReference type="GO" id="GO:0051260">
    <property type="term" value="P:protein homooligomerization"/>
    <property type="evidence" value="ECO:0007669"/>
    <property type="project" value="UniProtKB-ARBA"/>
</dbReference>
<accession>A0A8J4QX11</accession>
<proteinExistence type="inferred from homology"/>
<feature type="transmembrane region" description="Helical" evidence="9">
    <location>
        <begin position="83"/>
        <end position="106"/>
    </location>
</feature>
<evidence type="ECO:0000256" key="4">
    <source>
        <dbReference type="ARBA" id="ARBA00022597"/>
    </source>
</evidence>
<evidence type="ECO:0000256" key="8">
    <source>
        <dbReference type="ARBA" id="ARBA00023136"/>
    </source>
</evidence>
<feature type="compositionally biased region" description="Polar residues" evidence="10">
    <location>
        <begin position="314"/>
        <end position="327"/>
    </location>
</feature>
<dbReference type="PANTHER" id="PTHR10791:SF28">
    <property type="entry name" value="BIDIRECTIONAL SUGAR TRANSPORTER SWEET3"/>
    <property type="match status" value="1"/>
</dbReference>
<comment type="caution">
    <text evidence="9">Lacks conserved residue(s) required for the propagation of feature annotation.</text>
</comment>
<dbReference type="InterPro" id="IPR047664">
    <property type="entry name" value="SWEET"/>
</dbReference>
<dbReference type="PANTHER" id="PTHR10791">
    <property type="entry name" value="RAG1-ACTIVATING PROTEIN 1"/>
    <property type="match status" value="1"/>
</dbReference>
<comment type="similarity">
    <text evidence="2 9">Belongs to the SWEET sugar transporter family.</text>
</comment>
<dbReference type="Proteomes" id="UP000737018">
    <property type="component" value="Unassembled WGS sequence"/>
</dbReference>
<keyword evidence="5 9" id="KW-0812">Transmembrane</keyword>
<keyword evidence="7 9" id="KW-1133">Transmembrane helix</keyword>
<feature type="transmembrane region" description="Helical" evidence="9">
    <location>
        <begin position="183"/>
        <end position="203"/>
    </location>
</feature>
<evidence type="ECO:0000256" key="10">
    <source>
        <dbReference type="SAM" id="MobiDB-lite"/>
    </source>
</evidence>
<gene>
    <name evidence="11" type="ORF">CMV_020165</name>
</gene>
<evidence type="ECO:0000256" key="3">
    <source>
        <dbReference type="ARBA" id="ARBA00022448"/>
    </source>
</evidence>
<keyword evidence="12" id="KW-1185">Reference proteome</keyword>
<dbReference type="Gene3D" id="1.20.1280.290">
    <property type="match status" value="2"/>
</dbReference>
<feature type="transmembrane region" description="Helical" evidence="9">
    <location>
        <begin position="242"/>
        <end position="264"/>
    </location>
</feature>
<dbReference type="AlphaFoldDB" id="A0A8J4QX11"/>
<comment type="function">
    <text evidence="9">Mediates both low-affinity uptake and efflux of sugar across the membrane.</text>
</comment>
<reference evidence="11" key="1">
    <citation type="submission" date="2020-03" db="EMBL/GenBank/DDBJ databases">
        <title>Castanea mollissima Vanexum genome sequencing.</title>
        <authorList>
            <person name="Staton M."/>
        </authorList>
    </citation>
    <scope>NUCLEOTIDE SEQUENCE</scope>
    <source>
        <tissue evidence="11">Leaf</tissue>
    </source>
</reference>
<evidence type="ECO:0000313" key="12">
    <source>
        <dbReference type="Proteomes" id="UP000737018"/>
    </source>
</evidence>
<keyword evidence="4 9" id="KW-0762">Sugar transport</keyword>
<keyword evidence="6" id="KW-0677">Repeat</keyword>